<proteinExistence type="predicted"/>
<gene>
    <name evidence="1" type="ORF">IV57_GL001398</name>
</gene>
<dbReference type="PATRIC" id="fig|993692.3.peg.1418"/>
<dbReference type="RefSeq" id="WP_057881567.1">
    <property type="nucleotide sequence ID" value="NZ_JQCF01000029.1"/>
</dbReference>
<keyword evidence="2" id="KW-1185">Reference proteome</keyword>
<dbReference type="OrthoDB" id="2303719at2"/>
<name>A0A0R2LGN4_9LACO</name>
<dbReference type="AlphaFoldDB" id="A0A0R2LGN4"/>
<evidence type="ECO:0000313" key="2">
    <source>
        <dbReference type="Proteomes" id="UP000051006"/>
    </source>
</evidence>
<evidence type="ECO:0000313" key="1">
    <source>
        <dbReference type="EMBL" id="KRN97927.1"/>
    </source>
</evidence>
<organism evidence="1 2">
    <name type="scientific">Companilactobacillus kimchiensis</name>
    <dbReference type="NCBI Taxonomy" id="993692"/>
    <lineage>
        <taxon>Bacteria</taxon>
        <taxon>Bacillati</taxon>
        <taxon>Bacillota</taxon>
        <taxon>Bacilli</taxon>
        <taxon>Lactobacillales</taxon>
        <taxon>Lactobacillaceae</taxon>
        <taxon>Companilactobacillus</taxon>
    </lineage>
</organism>
<dbReference type="Proteomes" id="UP000051006">
    <property type="component" value="Unassembled WGS sequence"/>
</dbReference>
<accession>A0A0R2LGN4</accession>
<reference evidence="1 2" key="1">
    <citation type="journal article" date="2015" name="Genome Announc.">
        <title>Expanding the biotechnology potential of lactobacilli through comparative genomics of 213 strains and associated genera.</title>
        <authorList>
            <person name="Sun Z."/>
            <person name="Harris H.M."/>
            <person name="McCann A."/>
            <person name="Guo C."/>
            <person name="Argimon S."/>
            <person name="Zhang W."/>
            <person name="Yang X."/>
            <person name="Jeffery I.B."/>
            <person name="Cooney J.C."/>
            <person name="Kagawa T.F."/>
            <person name="Liu W."/>
            <person name="Song Y."/>
            <person name="Salvetti E."/>
            <person name="Wrobel A."/>
            <person name="Rasinkangas P."/>
            <person name="Parkhill J."/>
            <person name="Rea M.C."/>
            <person name="O'Sullivan O."/>
            <person name="Ritari J."/>
            <person name="Douillard F.P."/>
            <person name="Paul Ross R."/>
            <person name="Yang R."/>
            <person name="Briner A.E."/>
            <person name="Felis G.E."/>
            <person name="de Vos W.M."/>
            <person name="Barrangou R."/>
            <person name="Klaenhammer T.R."/>
            <person name="Caufield P.W."/>
            <person name="Cui Y."/>
            <person name="Zhang H."/>
            <person name="O'Toole P.W."/>
        </authorList>
    </citation>
    <scope>NUCLEOTIDE SEQUENCE [LARGE SCALE GENOMIC DNA]</scope>
    <source>
        <strain evidence="1 2">DSM 24716</strain>
    </source>
</reference>
<protein>
    <submittedName>
        <fullName evidence="1">Uncharacterized protein</fullName>
    </submittedName>
</protein>
<sequence length="67" mass="8630">MLMEQWQRFMRDSDYKKYQMNLDRNKPYLNTFQRNLMEKYQLHYFREHPIEDEINRQPVKLIFKITK</sequence>
<dbReference type="EMBL" id="JQCF01000029">
    <property type="protein sequence ID" value="KRN97927.1"/>
    <property type="molecule type" value="Genomic_DNA"/>
</dbReference>
<comment type="caution">
    <text evidence="1">The sequence shown here is derived from an EMBL/GenBank/DDBJ whole genome shotgun (WGS) entry which is preliminary data.</text>
</comment>